<protein>
    <submittedName>
        <fullName evidence="2">DUF1854 domain-containing protein</fullName>
    </submittedName>
</protein>
<keyword evidence="3" id="KW-1185">Reference proteome</keyword>
<dbReference type="InterPro" id="IPR015005">
    <property type="entry name" value="DUF1854"/>
</dbReference>
<proteinExistence type="predicted"/>
<evidence type="ECO:0000313" key="2">
    <source>
        <dbReference type="EMBL" id="KAB0583172.1"/>
    </source>
</evidence>
<name>A0A643FDM3_IDEDE</name>
<dbReference type="OrthoDB" id="212426at2"/>
<evidence type="ECO:0000259" key="1">
    <source>
        <dbReference type="Pfam" id="PF08909"/>
    </source>
</evidence>
<evidence type="ECO:0000313" key="3">
    <source>
        <dbReference type="Proteomes" id="UP000430120"/>
    </source>
</evidence>
<dbReference type="Pfam" id="PF08909">
    <property type="entry name" value="DUF1854"/>
    <property type="match status" value="1"/>
</dbReference>
<dbReference type="AlphaFoldDB" id="A0A643FDM3"/>
<comment type="caution">
    <text evidence="2">The sequence shown here is derived from an EMBL/GenBank/DDBJ whole genome shotgun (WGS) entry which is preliminary data.</text>
</comment>
<dbReference type="Proteomes" id="UP000430120">
    <property type="component" value="Unassembled WGS sequence"/>
</dbReference>
<feature type="domain" description="DUF1854" evidence="1">
    <location>
        <begin position="31"/>
        <end position="161"/>
    </location>
</feature>
<reference evidence="2 3" key="1">
    <citation type="submission" date="2019-09" db="EMBL/GenBank/DDBJ databases">
        <title>Draft genome sequences of 48 bacterial type strains from the CCUG.</title>
        <authorList>
            <person name="Tunovic T."/>
            <person name="Pineiro-Iglesias B."/>
            <person name="Unosson C."/>
            <person name="Inganas E."/>
            <person name="Ohlen M."/>
            <person name="Cardew S."/>
            <person name="Jensie-Markopoulos S."/>
            <person name="Salva-Serra F."/>
            <person name="Jaen-Luchoro D."/>
            <person name="Karlsson R."/>
            <person name="Svensson-Stadler L."/>
            <person name="Chun J."/>
            <person name="Moore E."/>
        </authorList>
    </citation>
    <scope>NUCLEOTIDE SEQUENCE [LARGE SCALE GENOMIC DNA]</scope>
    <source>
        <strain evidence="2 3">CCUG 30977</strain>
    </source>
</reference>
<gene>
    <name evidence="2" type="ORF">F7Q92_09150</name>
</gene>
<sequence length="162" mass="18002">MTLNPSEIPEFQLQRNALGRLVYTGADGVAHEGITPVRAFPLSAPDEGVSLVATTGQELAWLPRLSQVPQAQRALLEEELAGREFMPVVQRLRSVSTFSTPSTWTVDTDRGPATLVLKVEEDIRRLPQRGRLLITSAHGIVFLVPDLNALDRHSKRLLERFL</sequence>
<organism evidence="2 3">
    <name type="scientific">Ideonella dechloratans</name>
    <dbReference type="NCBI Taxonomy" id="36863"/>
    <lineage>
        <taxon>Bacteria</taxon>
        <taxon>Pseudomonadati</taxon>
        <taxon>Pseudomonadota</taxon>
        <taxon>Betaproteobacteria</taxon>
        <taxon>Burkholderiales</taxon>
        <taxon>Sphaerotilaceae</taxon>
        <taxon>Ideonella</taxon>
    </lineage>
</organism>
<accession>A0A643FDM3</accession>
<dbReference type="RefSeq" id="WP_151123842.1">
    <property type="nucleotide sequence ID" value="NZ_CP088081.1"/>
</dbReference>
<dbReference type="EMBL" id="VZPB01000017">
    <property type="protein sequence ID" value="KAB0583172.1"/>
    <property type="molecule type" value="Genomic_DNA"/>
</dbReference>